<dbReference type="InterPro" id="IPR010666">
    <property type="entry name" value="Znf_GRF"/>
</dbReference>
<proteinExistence type="predicted"/>
<keyword evidence="2 4" id="KW-0863">Zinc-finger</keyword>
<dbReference type="EMBL" id="JAHFXS010002335">
    <property type="protein sequence ID" value="KAG9972782.1"/>
    <property type="molecule type" value="Genomic_DNA"/>
</dbReference>
<keyword evidence="3" id="KW-0862">Zinc</keyword>
<dbReference type="GO" id="GO:0008270">
    <property type="term" value="F:zinc ion binding"/>
    <property type="evidence" value="ECO:0007669"/>
    <property type="project" value="UniProtKB-KW"/>
</dbReference>
<gene>
    <name evidence="7" type="ORF">KCU98_g13043</name>
</gene>
<evidence type="ECO:0000259" key="6">
    <source>
        <dbReference type="PROSITE" id="PS51999"/>
    </source>
</evidence>
<evidence type="ECO:0000313" key="7">
    <source>
        <dbReference type="EMBL" id="KAG9972782.1"/>
    </source>
</evidence>
<feature type="region of interest" description="Disordered" evidence="5">
    <location>
        <begin position="202"/>
        <end position="234"/>
    </location>
</feature>
<evidence type="ECO:0000313" key="8">
    <source>
        <dbReference type="Proteomes" id="UP000729357"/>
    </source>
</evidence>
<name>A0A9P8FIW4_AURME</name>
<dbReference type="AlphaFoldDB" id="A0A9P8FIW4"/>
<feature type="compositionally biased region" description="Low complexity" evidence="5">
    <location>
        <begin position="129"/>
        <end position="145"/>
    </location>
</feature>
<evidence type="ECO:0000256" key="2">
    <source>
        <dbReference type="ARBA" id="ARBA00022771"/>
    </source>
</evidence>
<feature type="region of interest" description="Disordered" evidence="5">
    <location>
        <begin position="1"/>
        <end position="35"/>
    </location>
</feature>
<evidence type="ECO:0000256" key="4">
    <source>
        <dbReference type="PROSITE-ProRule" id="PRU01343"/>
    </source>
</evidence>
<keyword evidence="1" id="KW-0479">Metal-binding</keyword>
<comment type="caution">
    <text evidence="7">The sequence shown here is derived from an EMBL/GenBank/DDBJ whole genome shotgun (WGS) entry which is preliminary data.</text>
</comment>
<protein>
    <recommendedName>
        <fullName evidence="6">GRF-type domain-containing protein</fullName>
    </recommendedName>
</protein>
<evidence type="ECO:0000256" key="5">
    <source>
        <dbReference type="SAM" id="MobiDB-lite"/>
    </source>
</evidence>
<sequence>MASMFKKVPKTDLRTTTPATTTSNRGGAGGRRSLFTRRPGRQKLTGLFADGIWYCDCEPRLPAEHFQVKKESANKGRWFYTCQNGEGRRCGFFMWNEDAHPREAAALLNNSTTEPKNSPDKPLSPVHPSSQTMQSSSTTTSTLSQPNAAKRPFSDTGLDDADTDHDSFPWSLSGQEEAELLAAPETPRKAVKFDGLATPATSTHRRLPWLDQSAQSPSTIAAKATPSKPSPLPQHLTSSKLVVAQHSALTPQVTPSPSRFHDPSGDTSSFRSTLNQDVFAVLSDSSVTLPANLTAKLRDVLTRHELRTQGVIKGREITRLALKARDAKITELQATIASLEAERDVDHARITRLEWEKDMLVGNHNFDTEL</sequence>
<dbReference type="PROSITE" id="PS51999">
    <property type="entry name" value="ZF_GRF"/>
    <property type="match status" value="1"/>
</dbReference>
<organism evidence="7 8">
    <name type="scientific">Aureobasidium melanogenum</name>
    <name type="common">Aureobasidium pullulans var. melanogenum</name>
    <dbReference type="NCBI Taxonomy" id="46634"/>
    <lineage>
        <taxon>Eukaryota</taxon>
        <taxon>Fungi</taxon>
        <taxon>Dikarya</taxon>
        <taxon>Ascomycota</taxon>
        <taxon>Pezizomycotina</taxon>
        <taxon>Dothideomycetes</taxon>
        <taxon>Dothideomycetidae</taxon>
        <taxon>Dothideales</taxon>
        <taxon>Saccotheciaceae</taxon>
        <taxon>Aureobasidium</taxon>
    </lineage>
</organism>
<evidence type="ECO:0000256" key="1">
    <source>
        <dbReference type="ARBA" id="ARBA00022723"/>
    </source>
</evidence>
<reference evidence="7" key="2">
    <citation type="submission" date="2021-08" db="EMBL/GenBank/DDBJ databases">
        <authorList>
            <person name="Gostincar C."/>
            <person name="Sun X."/>
            <person name="Song Z."/>
            <person name="Gunde-Cimerman N."/>
        </authorList>
    </citation>
    <scope>NUCLEOTIDE SEQUENCE</scope>
    <source>
        <strain evidence="7">EXF-9298</strain>
    </source>
</reference>
<reference evidence="7" key="1">
    <citation type="journal article" date="2021" name="J Fungi (Basel)">
        <title>Virulence traits and population genomics of the black yeast Aureobasidium melanogenum.</title>
        <authorList>
            <person name="Cernosa A."/>
            <person name="Sun X."/>
            <person name="Gostincar C."/>
            <person name="Fang C."/>
            <person name="Gunde-Cimerman N."/>
            <person name="Song Z."/>
        </authorList>
    </citation>
    <scope>NUCLEOTIDE SEQUENCE</scope>
    <source>
        <strain evidence="7">EXF-9298</strain>
    </source>
</reference>
<keyword evidence="8" id="KW-1185">Reference proteome</keyword>
<dbReference type="Pfam" id="PF06839">
    <property type="entry name" value="Zn_ribbon_GRF"/>
    <property type="match status" value="1"/>
</dbReference>
<feature type="region of interest" description="Disordered" evidence="5">
    <location>
        <begin position="110"/>
        <end position="170"/>
    </location>
</feature>
<dbReference type="Proteomes" id="UP000729357">
    <property type="component" value="Unassembled WGS sequence"/>
</dbReference>
<accession>A0A9P8FIW4</accession>
<evidence type="ECO:0000256" key="3">
    <source>
        <dbReference type="ARBA" id="ARBA00022833"/>
    </source>
</evidence>
<feature type="non-terminal residue" evidence="7">
    <location>
        <position position="370"/>
    </location>
</feature>
<feature type="domain" description="GRF-type" evidence="6">
    <location>
        <begin position="55"/>
        <end position="99"/>
    </location>
</feature>